<dbReference type="Pfam" id="PF00583">
    <property type="entry name" value="Acetyltransf_1"/>
    <property type="match status" value="1"/>
</dbReference>
<dbReference type="EMBL" id="JAGGJQ010000011">
    <property type="protein sequence ID" value="MBP1841497.1"/>
    <property type="molecule type" value="Genomic_DNA"/>
</dbReference>
<dbReference type="AlphaFoldDB" id="A0A9X0YQG5"/>
<organism evidence="4 6">
    <name type="scientific">Formosa algae</name>
    <dbReference type="NCBI Taxonomy" id="225843"/>
    <lineage>
        <taxon>Bacteria</taxon>
        <taxon>Pseudomonadati</taxon>
        <taxon>Bacteroidota</taxon>
        <taxon>Flavobacteriia</taxon>
        <taxon>Flavobacteriales</taxon>
        <taxon>Flavobacteriaceae</taxon>
        <taxon>Formosa</taxon>
    </lineage>
</organism>
<protein>
    <submittedName>
        <fullName evidence="4">GNAT superfamily N-acetyltransferase</fullName>
    </submittedName>
</protein>
<dbReference type="CDD" id="cd04301">
    <property type="entry name" value="NAT_SF"/>
    <property type="match status" value="1"/>
</dbReference>
<feature type="domain" description="N-acetyltransferase" evidence="3">
    <location>
        <begin position="2"/>
        <end position="149"/>
    </location>
</feature>
<sequence length="149" mass="16917">MELLRTDSNHKDFIALVKLLDSDLAIRDGEDHAFYAQFNKIDMLKHVVIAYNNAIPVSCGAIKPFDTTSVEVKRMYTAEQSRGQGLASIVLSELEQWAKELDYTSCVLETGMQQPEAIALYHKNGYELIPNYGQYANVENSRCFKKHII</sequence>
<dbReference type="InterPro" id="IPR050832">
    <property type="entry name" value="Bact_Acetyltransf"/>
</dbReference>
<accession>A0A9X0YQG5</accession>
<evidence type="ECO:0000313" key="4">
    <source>
        <dbReference type="EMBL" id="MBP1841497.1"/>
    </source>
</evidence>
<dbReference type="SUPFAM" id="SSF55729">
    <property type="entry name" value="Acyl-CoA N-acyltransferases (Nat)"/>
    <property type="match status" value="1"/>
</dbReference>
<dbReference type="PANTHER" id="PTHR43877">
    <property type="entry name" value="AMINOALKYLPHOSPHONATE N-ACETYLTRANSFERASE-RELATED-RELATED"/>
    <property type="match status" value="1"/>
</dbReference>
<evidence type="ECO:0000256" key="2">
    <source>
        <dbReference type="ARBA" id="ARBA00023315"/>
    </source>
</evidence>
<evidence type="ECO:0000313" key="6">
    <source>
        <dbReference type="Proteomes" id="UP001138672"/>
    </source>
</evidence>
<keyword evidence="1" id="KW-0808">Transferase</keyword>
<evidence type="ECO:0000259" key="3">
    <source>
        <dbReference type="PROSITE" id="PS51186"/>
    </source>
</evidence>
<evidence type="ECO:0000313" key="7">
    <source>
        <dbReference type="Proteomes" id="UP001231587"/>
    </source>
</evidence>
<gene>
    <name evidence="4" type="ORF">J2Z56_003431</name>
    <name evidence="5" type="ORF">J2Z57_003035</name>
</gene>
<dbReference type="Gene3D" id="3.40.630.30">
    <property type="match status" value="1"/>
</dbReference>
<dbReference type="GO" id="GO:0016747">
    <property type="term" value="F:acyltransferase activity, transferring groups other than amino-acyl groups"/>
    <property type="evidence" value="ECO:0007669"/>
    <property type="project" value="InterPro"/>
</dbReference>
<dbReference type="Proteomes" id="UP001231587">
    <property type="component" value="Unassembled WGS sequence"/>
</dbReference>
<dbReference type="EMBL" id="JAUSUU010000010">
    <property type="protein sequence ID" value="MDQ0336581.1"/>
    <property type="molecule type" value="Genomic_DNA"/>
</dbReference>
<proteinExistence type="predicted"/>
<dbReference type="Proteomes" id="UP001138672">
    <property type="component" value="Unassembled WGS sequence"/>
</dbReference>
<dbReference type="RefSeq" id="WP_057778595.1">
    <property type="nucleotide sequence ID" value="NZ_JAGGJQ010000011.1"/>
</dbReference>
<comment type="caution">
    <text evidence="4">The sequence shown here is derived from an EMBL/GenBank/DDBJ whole genome shotgun (WGS) entry which is preliminary data.</text>
</comment>
<dbReference type="PANTHER" id="PTHR43877:SF2">
    <property type="entry name" value="AMINOALKYLPHOSPHONATE N-ACETYLTRANSFERASE-RELATED"/>
    <property type="match status" value="1"/>
</dbReference>
<dbReference type="OrthoDB" id="9803233at2"/>
<dbReference type="InterPro" id="IPR016181">
    <property type="entry name" value="Acyl_CoA_acyltransferase"/>
</dbReference>
<evidence type="ECO:0000256" key="1">
    <source>
        <dbReference type="ARBA" id="ARBA00022679"/>
    </source>
</evidence>
<keyword evidence="7" id="KW-1185">Reference proteome</keyword>
<name>A0A9X0YQG5_9FLAO</name>
<dbReference type="PROSITE" id="PS51186">
    <property type="entry name" value="GNAT"/>
    <property type="match status" value="1"/>
</dbReference>
<reference evidence="4" key="1">
    <citation type="submission" date="2021-03" db="EMBL/GenBank/DDBJ databases">
        <title>Genomic Encyclopedia of Type Strains, Phase IV (KMG-IV): sequencing the most valuable type-strain genomes for metagenomic binning, comparative biology and taxonomic classification.</title>
        <authorList>
            <person name="Goeker M."/>
        </authorList>
    </citation>
    <scope>NUCLEOTIDE SEQUENCE</scope>
    <source>
        <strain evidence="4">DSM 15523</strain>
        <strain evidence="5 7">DSM 16476</strain>
    </source>
</reference>
<keyword evidence="2" id="KW-0012">Acyltransferase</keyword>
<dbReference type="InterPro" id="IPR000182">
    <property type="entry name" value="GNAT_dom"/>
</dbReference>
<evidence type="ECO:0000313" key="5">
    <source>
        <dbReference type="EMBL" id="MDQ0336581.1"/>
    </source>
</evidence>